<dbReference type="GO" id="GO:0050852">
    <property type="term" value="P:T cell receptor signaling pathway"/>
    <property type="evidence" value="ECO:0007669"/>
    <property type="project" value="TreeGrafter"/>
</dbReference>
<keyword evidence="3" id="KW-0472">Membrane</keyword>
<organism evidence="8 9">
    <name type="scientific">Hemibagrus guttatus</name>
    <dbReference type="NCBI Taxonomy" id="175788"/>
    <lineage>
        <taxon>Eukaryota</taxon>
        <taxon>Metazoa</taxon>
        <taxon>Chordata</taxon>
        <taxon>Craniata</taxon>
        <taxon>Vertebrata</taxon>
        <taxon>Euteleostomi</taxon>
        <taxon>Actinopterygii</taxon>
        <taxon>Neopterygii</taxon>
        <taxon>Teleostei</taxon>
        <taxon>Ostariophysi</taxon>
        <taxon>Siluriformes</taxon>
        <taxon>Bagridae</taxon>
        <taxon>Hemibagrus</taxon>
    </lineage>
</organism>
<keyword evidence="6" id="KW-0393">Immunoglobulin domain</keyword>
<dbReference type="SUPFAM" id="SSF48726">
    <property type="entry name" value="Immunoglobulin"/>
    <property type="match status" value="1"/>
</dbReference>
<keyword evidence="9" id="KW-1185">Reference proteome</keyword>
<comment type="caution">
    <text evidence="8">The sequence shown here is derived from an EMBL/GenBank/DDBJ whole genome shotgun (WGS) entry which is preliminary data.</text>
</comment>
<dbReference type="InterPro" id="IPR007110">
    <property type="entry name" value="Ig-like_dom"/>
</dbReference>
<keyword evidence="5" id="KW-0325">Glycoprotein</keyword>
<gene>
    <name evidence="8" type="ORF">QTP70_011624</name>
</gene>
<sequence>MSLPQTLQEVETLLGFLGDGAGVELPGEVLRQQESPAASLLLEESTSWITAWFGICTVSDRKILQWIVRTAEKIIGVSLPFIMDMYTTHCIHKANSIVDDPTHHSHTHPTHILFTLPPSGKRYQSLREFKLVHRADDVGKQSGSDGVHTAYAVYRRDVTLPGFLSPKKSAVAMEIRWFKETDCICLYQSRQVTEGNGYKGRVSLFTNELEEGNVSLMLRNVQSGDTGQYKCEVTCGDEKLETSVNLRLYRKPVCLCTGCCPNVHGGHSPVTSVPVPSPDK</sequence>
<dbReference type="GO" id="GO:0009897">
    <property type="term" value="C:external side of plasma membrane"/>
    <property type="evidence" value="ECO:0007669"/>
    <property type="project" value="TreeGrafter"/>
</dbReference>
<proteinExistence type="predicted"/>
<keyword evidence="4" id="KW-1015">Disulfide bond</keyword>
<dbReference type="InterPro" id="IPR050504">
    <property type="entry name" value="IgSF_BTN/MOG"/>
</dbReference>
<evidence type="ECO:0000259" key="7">
    <source>
        <dbReference type="PROSITE" id="PS50835"/>
    </source>
</evidence>
<dbReference type="InterPro" id="IPR013106">
    <property type="entry name" value="Ig_V-set"/>
</dbReference>
<dbReference type="Gene3D" id="2.60.40.10">
    <property type="entry name" value="Immunoglobulins"/>
    <property type="match status" value="1"/>
</dbReference>
<dbReference type="GO" id="GO:0005102">
    <property type="term" value="F:signaling receptor binding"/>
    <property type="evidence" value="ECO:0007669"/>
    <property type="project" value="TreeGrafter"/>
</dbReference>
<evidence type="ECO:0000256" key="2">
    <source>
        <dbReference type="ARBA" id="ARBA00022729"/>
    </source>
</evidence>
<evidence type="ECO:0000256" key="4">
    <source>
        <dbReference type="ARBA" id="ARBA00023157"/>
    </source>
</evidence>
<dbReference type="Pfam" id="PF07686">
    <property type="entry name" value="V-set"/>
    <property type="match status" value="1"/>
</dbReference>
<name>A0AAE0RDP3_9TELE</name>
<dbReference type="PROSITE" id="PS50835">
    <property type="entry name" value="IG_LIKE"/>
    <property type="match status" value="1"/>
</dbReference>
<dbReference type="AlphaFoldDB" id="A0AAE0RDP3"/>
<feature type="domain" description="Ig-like" evidence="7">
    <location>
        <begin position="174"/>
        <end position="247"/>
    </location>
</feature>
<reference evidence="8" key="1">
    <citation type="submission" date="2023-06" db="EMBL/GenBank/DDBJ databases">
        <title>Male Hemibagrus guttatus genome.</title>
        <authorList>
            <person name="Bian C."/>
        </authorList>
    </citation>
    <scope>NUCLEOTIDE SEQUENCE</scope>
    <source>
        <strain evidence="8">Male_cb2023</strain>
        <tissue evidence="8">Muscle</tissue>
    </source>
</reference>
<evidence type="ECO:0000256" key="3">
    <source>
        <dbReference type="ARBA" id="ARBA00023136"/>
    </source>
</evidence>
<dbReference type="GO" id="GO:1903037">
    <property type="term" value="P:regulation of leukocyte cell-cell adhesion"/>
    <property type="evidence" value="ECO:0007669"/>
    <property type="project" value="UniProtKB-ARBA"/>
</dbReference>
<protein>
    <recommendedName>
        <fullName evidence="7">Ig-like domain-containing protein</fullName>
    </recommendedName>
</protein>
<dbReference type="InterPro" id="IPR013783">
    <property type="entry name" value="Ig-like_fold"/>
</dbReference>
<evidence type="ECO:0000313" key="9">
    <source>
        <dbReference type="Proteomes" id="UP001274896"/>
    </source>
</evidence>
<dbReference type="FunFam" id="2.60.40.10:FF:000142">
    <property type="entry name" value="V-set domain-containing T-cell activation inhibitor 1"/>
    <property type="match status" value="1"/>
</dbReference>
<evidence type="ECO:0000256" key="5">
    <source>
        <dbReference type="ARBA" id="ARBA00023180"/>
    </source>
</evidence>
<dbReference type="GO" id="GO:0050863">
    <property type="term" value="P:regulation of T cell activation"/>
    <property type="evidence" value="ECO:0007669"/>
    <property type="project" value="UniProtKB-ARBA"/>
</dbReference>
<evidence type="ECO:0000256" key="6">
    <source>
        <dbReference type="ARBA" id="ARBA00023319"/>
    </source>
</evidence>
<keyword evidence="2" id="KW-0732">Signal</keyword>
<evidence type="ECO:0000313" key="8">
    <source>
        <dbReference type="EMBL" id="KAK3551076.1"/>
    </source>
</evidence>
<dbReference type="EMBL" id="JAUCMX010000003">
    <property type="protein sequence ID" value="KAK3551076.1"/>
    <property type="molecule type" value="Genomic_DNA"/>
</dbReference>
<dbReference type="PANTHER" id="PTHR24100:SF130">
    <property type="entry name" value="BUTYROPHILIN-LIKE PROTEIN 9"/>
    <property type="match status" value="1"/>
</dbReference>
<evidence type="ECO:0000256" key="1">
    <source>
        <dbReference type="ARBA" id="ARBA00004370"/>
    </source>
</evidence>
<dbReference type="GO" id="GO:0001817">
    <property type="term" value="P:regulation of cytokine production"/>
    <property type="evidence" value="ECO:0007669"/>
    <property type="project" value="TreeGrafter"/>
</dbReference>
<dbReference type="InterPro" id="IPR036179">
    <property type="entry name" value="Ig-like_dom_sf"/>
</dbReference>
<dbReference type="Proteomes" id="UP001274896">
    <property type="component" value="Unassembled WGS sequence"/>
</dbReference>
<comment type="subcellular location">
    <subcellularLocation>
        <location evidence="1">Membrane</location>
    </subcellularLocation>
</comment>
<dbReference type="PANTHER" id="PTHR24100">
    <property type="entry name" value="BUTYROPHILIN"/>
    <property type="match status" value="1"/>
</dbReference>
<accession>A0AAE0RDP3</accession>